<dbReference type="PANTHER" id="PTHR30346">
    <property type="entry name" value="TRANSCRIPTIONAL DUAL REGULATOR HCAR-RELATED"/>
    <property type="match status" value="1"/>
</dbReference>
<dbReference type="PANTHER" id="PTHR30346:SF0">
    <property type="entry name" value="HCA OPERON TRANSCRIPTIONAL ACTIVATOR HCAR"/>
    <property type="match status" value="1"/>
</dbReference>
<evidence type="ECO:0000259" key="5">
    <source>
        <dbReference type="Pfam" id="PF03466"/>
    </source>
</evidence>
<evidence type="ECO:0000256" key="3">
    <source>
        <dbReference type="ARBA" id="ARBA00023125"/>
    </source>
</evidence>
<gene>
    <name evidence="6" type="ORF">ACFFTL_05570</name>
</gene>
<dbReference type="EMBL" id="JBHMCG010000020">
    <property type="protein sequence ID" value="MFB9571823.1"/>
    <property type="molecule type" value="Genomic_DNA"/>
</dbReference>
<sequence>MGSVPDQVEGAYEILALVAAGDVVCTVPDEERRYNAQPDVAFLPLHNAPPVQWALIWRTDSATPLVRALAEAATDCGDATER</sequence>
<proteinExistence type="inferred from homology"/>
<evidence type="ECO:0000256" key="2">
    <source>
        <dbReference type="ARBA" id="ARBA00023015"/>
    </source>
</evidence>
<evidence type="ECO:0000313" key="7">
    <source>
        <dbReference type="Proteomes" id="UP001589710"/>
    </source>
</evidence>
<keyword evidence="3" id="KW-0238">DNA-binding</keyword>
<organism evidence="6 7">
    <name type="scientific">Streptomyces yanii</name>
    <dbReference type="NCBI Taxonomy" id="78510"/>
    <lineage>
        <taxon>Bacteria</taxon>
        <taxon>Bacillati</taxon>
        <taxon>Actinomycetota</taxon>
        <taxon>Actinomycetes</taxon>
        <taxon>Kitasatosporales</taxon>
        <taxon>Streptomycetaceae</taxon>
        <taxon>Streptomyces</taxon>
    </lineage>
</organism>
<accession>A0ABV5R1U3</accession>
<feature type="domain" description="LysR substrate-binding" evidence="5">
    <location>
        <begin position="11"/>
        <end position="74"/>
    </location>
</feature>
<dbReference type="RefSeq" id="WP_345509920.1">
    <property type="nucleotide sequence ID" value="NZ_BAAAXD010000005.1"/>
</dbReference>
<comment type="similarity">
    <text evidence="1">Belongs to the LysR transcriptional regulatory family.</text>
</comment>
<dbReference type="InterPro" id="IPR005119">
    <property type="entry name" value="LysR_subst-bd"/>
</dbReference>
<keyword evidence="4" id="KW-0804">Transcription</keyword>
<dbReference type="SUPFAM" id="SSF53850">
    <property type="entry name" value="Periplasmic binding protein-like II"/>
    <property type="match status" value="1"/>
</dbReference>
<evidence type="ECO:0000256" key="4">
    <source>
        <dbReference type="ARBA" id="ARBA00023163"/>
    </source>
</evidence>
<dbReference type="Gene3D" id="3.40.190.10">
    <property type="entry name" value="Periplasmic binding protein-like II"/>
    <property type="match status" value="2"/>
</dbReference>
<protein>
    <submittedName>
        <fullName evidence="6">LysR substrate-binding domain-containing protein</fullName>
    </submittedName>
</protein>
<evidence type="ECO:0000313" key="6">
    <source>
        <dbReference type="EMBL" id="MFB9571823.1"/>
    </source>
</evidence>
<keyword evidence="2" id="KW-0805">Transcription regulation</keyword>
<comment type="caution">
    <text evidence="6">The sequence shown here is derived from an EMBL/GenBank/DDBJ whole genome shotgun (WGS) entry which is preliminary data.</text>
</comment>
<evidence type="ECO:0000256" key="1">
    <source>
        <dbReference type="ARBA" id="ARBA00009437"/>
    </source>
</evidence>
<keyword evidence="7" id="KW-1185">Reference proteome</keyword>
<name>A0ABV5R1U3_9ACTN</name>
<dbReference type="Pfam" id="PF03466">
    <property type="entry name" value="LysR_substrate"/>
    <property type="match status" value="1"/>
</dbReference>
<reference evidence="6 7" key="1">
    <citation type="submission" date="2024-09" db="EMBL/GenBank/DDBJ databases">
        <authorList>
            <person name="Sun Q."/>
            <person name="Mori K."/>
        </authorList>
    </citation>
    <scope>NUCLEOTIDE SEQUENCE [LARGE SCALE GENOMIC DNA]</scope>
    <source>
        <strain evidence="6 7">JCM 3331</strain>
    </source>
</reference>
<dbReference type="Proteomes" id="UP001589710">
    <property type="component" value="Unassembled WGS sequence"/>
</dbReference>